<evidence type="ECO:0008006" key="6">
    <source>
        <dbReference type="Google" id="ProtNLM"/>
    </source>
</evidence>
<dbReference type="GO" id="GO:0045814">
    <property type="term" value="P:negative regulation of gene expression, epigenetic"/>
    <property type="evidence" value="ECO:0007669"/>
    <property type="project" value="TreeGrafter"/>
</dbReference>
<dbReference type="EMBL" id="BQKI01000003">
    <property type="protein sequence ID" value="GJM90197.1"/>
    <property type="molecule type" value="Genomic_DNA"/>
</dbReference>
<proteinExistence type="predicted"/>
<feature type="region of interest" description="Disordered" evidence="3">
    <location>
        <begin position="1"/>
        <end position="55"/>
    </location>
</feature>
<reference evidence="4" key="2">
    <citation type="submission" date="2021-12" db="EMBL/GenBank/DDBJ databases">
        <title>Resequencing data analysis of finger millet.</title>
        <authorList>
            <person name="Hatakeyama M."/>
            <person name="Aluri S."/>
            <person name="Balachadran M.T."/>
            <person name="Sivarajan S.R."/>
            <person name="Poveda L."/>
            <person name="Shimizu-Inatsugi R."/>
            <person name="Schlapbach R."/>
            <person name="Sreeman S.M."/>
            <person name="Shimizu K.K."/>
        </authorList>
    </citation>
    <scope>NUCLEOTIDE SEQUENCE</scope>
</reference>
<dbReference type="GO" id="GO:0003677">
    <property type="term" value="F:DNA binding"/>
    <property type="evidence" value="ECO:0007669"/>
    <property type="project" value="InterPro"/>
</dbReference>
<feature type="compositionally biased region" description="Acidic residues" evidence="3">
    <location>
        <begin position="205"/>
        <end position="214"/>
    </location>
</feature>
<name>A0AAV5BW38_ELECO</name>
<evidence type="ECO:0000313" key="5">
    <source>
        <dbReference type="Proteomes" id="UP001054889"/>
    </source>
</evidence>
<dbReference type="CDD" id="cd00086">
    <property type="entry name" value="homeodomain"/>
    <property type="match status" value="1"/>
</dbReference>
<feature type="compositionally biased region" description="Polar residues" evidence="3">
    <location>
        <begin position="1"/>
        <end position="16"/>
    </location>
</feature>
<dbReference type="PANTHER" id="PTHR12628:SF10">
    <property type="entry name" value="HOMEOBOX DOMAIN-CONTAINING PROTEIN"/>
    <property type="match status" value="1"/>
</dbReference>
<evidence type="ECO:0000256" key="1">
    <source>
        <dbReference type="ARBA" id="ARBA00004123"/>
    </source>
</evidence>
<feature type="compositionally biased region" description="Basic residues" evidence="3">
    <location>
        <begin position="33"/>
        <end position="42"/>
    </location>
</feature>
<feature type="region of interest" description="Disordered" evidence="3">
    <location>
        <begin position="193"/>
        <end position="247"/>
    </location>
</feature>
<feature type="compositionally biased region" description="Polar residues" evidence="3">
    <location>
        <begin position="470"/>
        <end position="483"/>
    </location>
</feature>
<feature type="region of interest" description="Disordered" evidence="3">
    <location>
        <begin position="450"/>
        <end position="483"/>
    </location>
</feature>
<evidence type="ECO:0000256" key="3">
    <source>
        <dbReference type="SAM" id="MobiDB-lite"/>
    </source>
</evidence>
<dbReference type="AlphaFoldDB" id="A0AAV5BW38"/>
<comment type="subcellular location">
    <subcellularLocation>
        <location evidence="1">Nucleus</location>
    </subcellularLocation>
</comment>
<reference evidence="4" key="1">
    <citation type="journal article" date="2018" name="DNA Res.">
        <title>Multiple hybrid de novo genome assembly of finger millet, an orphan allotetraploid crop.</title>
        <authorList>
            <person name="Hatakeyama M."/>
            <person name="Aluri S."/>
            <person name="Balachadran M.T."/>
            <person name="Sivarajan S.R."/>
            <person name="Patrignani A."/>
            <person name="Gruter S."/>
            <person name="Poveda L."/>
            <person name="Shimizu-Inatsugi R."/>
            <person name="Baeten J."/>
            <person name="Francoijs K.J."/>
            <person name="Nataraja K.N."/>
            <person name="Reddy Y.A.N."/>
            <person name="Phadnis S."/>
            <person name="Ravikumar R.L."/>
            <person name="Schlapbach R."/>
            <person name="Sreeman S.M."/>
            <person name="Shimizu K.K."/>
        </authorList>
    </citation>
    <scope>NUCLEOTIDE SEQUENCE</scope>
</reference>
<dbReference type="PANTHER" id="PTHR12628">
    <property type="entry name" value="POLYCOMB-LIKE TRANSCRIPTION FACTOR"/>
    <property type="match status" value="1"/>
</dbReference>
<gene>
    <name evidence="4" type="primary">ga06455</name>
    <name evidence="4" type="ORF">PR202_ga06455</name>
</gene>
<organism evidence="4 5">
    <name type="scientific">Eleusine coracana subsp. coracana</name>
    <dbReference type="NCBI Taxonomy" id="191504"/>
    <lineage>
        <taxon>Eukaryota</taxon>
        <taxon>Viridiplantae</taxon>
        <taxon>Streptophyta</taxon>
        <taxon>Embryophyta</taxon>
        <taxon>Tracheophyta</taxon>
        <taxon>Spermatophyta</taxon>
        <taxon>Magnoliopsida</taxon>
        <taxon>Liliopsida</taxon>
        <taxon>Poales</taxon>
        <taxon>Poaceae</taxon>
        <taxon>PACMAD clade</taxon>
        <taxon>Chloridoideae</taxon>
        <taxon>Cynodonteae</taxon>
        <taxon>Eleusininae</taxon>
        <taxon>Eleusine</taxon>
    </lineage>
</organism>
<protein>
    <recommendedName>
        <fullName evidence="6">Pathogenesis-related homeodomain protein</fullName>
    </recommendedName>
</protein>
<evidence type="ECO:0000256" key="2">
    <source>
        <dbReference type="ARBA" id="ARBA00023242"/>
    </source>
</evidence>
<comment type="caution">
    <text evidence="4">The sequence shown here is derived from an EMBL/GenBank/DDBJ whole genome shotgun (WGS) entry which is preliminary data.</text>
</comment>
<feature type="compositionally biased region" description="Polar residues" evidence="3">
    <location>
        <begin position="234"/>
        <end position="244"/>
    </location>
</feature>
<keyword evidence="5" id="KW-1185">Reference proteome</keyword>
<keyword evidence="2" id="KW-0539">Nucleus</keyword>
<dbReference type="Proteomes" id="UP001054889">
    <property type="component" value="Unassembled WGS sequence"/>
</dbReference>
<feature type="region of interest" description="Disordered" evidence="3">
    <location>
        <begin position="71"/>
        <end position="107"/>
    </location>
</feature>
<accession>A0AAV5BW38</accession>
<dbReference type="GO" id="GO:0005634">
    <property type="term" value="C:nucleus"/>
    <property type="evidence" value="ECO:0007669"/>
    <property type="project" value="UniProtKB-SubCell"/>
</dbReference>
<dbReference type="InterPro" id="IPR001356">
    <property type="entry name" value="HD"/>
</dbReference>
<evidence type="ECO:0000313" key="4">
    <source>
        <dbReference type="EMBL" id="GJM90197.1"/>
    </source>
</evidence>
<sequence>MNSSENKVVCSNSTRSSQRRKQSAAEVVTVSKRPSRHNVPRKCKPDSRFKKSPRKLRNATLAKCIRNKYHCSPQKRRRGSDSVAGKTVTGVTGRRKRKRKRENTDEATRLERRARYFLIKIKLEQNLLDAYSGDGWNGQRSYAQHASLMNHFLAIKLFPVEGPAKGHITRDVWILLWTKVDIFKEATEPMDSDNGLGEDWLSEYSGDEDYDPEGNEVSSSRSRSIDSEKEIMSDGSNGSGSPLYSPNDDIPDFISADFNDPEGLCNTNLDLGIDCNEDDVAQILNYQRPRRYVDYRRLNDEMFGKLIENEEQSEDEDWGGDKRKKRRVTSAGAGADYVERFSNAIPDEKLQKERRKLFRIPPAALEVLRKAFAENELPPRNVKEDLSRKLDISFEKAEGNILSTGSSKSSRTNDEGVGVSSKVDLEDNSYFVPLSKIINVPTRLQRNLERRKVESTSSPLRRLHDKGSCLSPTDQIKESTSPRNNSCLEAALSHGIITDINAEERAASWTATGGLTCLQGTTSPQSPPCLQTDLNHPTNNEVSVEEQASCMEAGISDYQPFLDVIDEMCVLENRLQMLRENMLSSGSLVNANSESDRQNQTVVLVPAAELKEKTYSGI</sequence>
<dbReference type="GO" id="GO:0003682">
    <property type="term" value="F:chromatin binding"/>
    <property type="evidence" value="ECO:0007669"/>
    <property type="project" value="TreeGrafter"/>
</dbReference>
<feature type="compositionally biased region" description="Basic and acidic residues" evidence="3">
    <location>
        <begin position="223"/>
        <end position="232"/>
    </location>
</feature>